<proteinExistence type="predicted"/>
<keyword evidence="4" id="KW-1185">Reference proteome</keyword>
<keyword evidence="2" id="KW-0175">Coiled coil</keyword>
<evidence type="ECO:0000256" key="1">
    <source>
        <dbReference type="ARBA" id="ARBA00023172"/>
    </source>
</evidence>
<dbReference type="Gene3D" id="1.10.443.10">
    <property type="entry name" value="Intergrase catalytic core"/>
    <property type="match status" value="1"/>
</dbReference>
<accession>A0ABQ6VPG5</accession>
<dbReference type="Proteomes" id="UP000461010">
    <property type="component" value="Unassembled WGS sequence"/>
</dbReference>
<evidence type="ECO:0000313" key="4">
    <source>
        <dbReference type="Proteomes" id="UP000461010"/>
    </source>
</evidence>
<sequence>MQDIISYCFKRGNSWYFRKRINAQYTKNNKDIYFKISLKKLLGKQVYYNTILQSNLFTITNYINNNLEIYCFNKENLTLKELIQFTSELISRYENEANNISNDYSNQLNTRIREVEDMRFNALSYVDENSRTWAGHTVEALDREINILKDAYDSNNKPLISQKAREILNRQNIITKEEILKIDYLDIKEKSDFEEALIKKEREILLQDKRNYLNKFEDTKISNSKSEDNILDLLSNHPQLKTLIDNIKHQNEDKTDNWDYLIETFLSDYINNPSTYRSKEIALIQFKQMMLGDKAFYVEINDKKHYLTEKTILTASVSDIKAVKALLIDLPKMTLTKDYPFMKKWRVQGVIYTIFTAKKLGVEKNLLSGINSKADVIKDFLKFLKISEDKYKDLNCERWSKILTITKSNLNSDDLSFNDKQVLIPLQSEYINGFLLNRYKDKKGIRTGTASRNFTKHTNSRPHIYWSVLLGIYTGARAEELAQLQIKDIQKKIIKDESVYFIDFCITDYENQSIKNSSSIRRTPIHNNLIELGFLTYVKNRKSINTDDLFDLNRNKDSKRKDFQRSFNDEIKEYIKENYKDLPNYRFSFHGLRSHFIAKFIKSIIVESDDEMEEKASLKELIYLKKLIGHTAKKFKDDITVNTYFKEDLELLNAKRRINEIDFHIEEGFEEIKRLYTEKYGEPNLDLDINIIL</sequence>
<protein>
    <submittedName>
        <fullName evidence="3">Tyrosine-type recombinase/integrase</fullName>
    </submittedName>
</protein>
<dbReference type="InterPro" id="IPR013762">
    <property type="entry name" value="Integrase-like_cat_sf"/>
</dbReference>
<keyword evidence="1" id="KW-0233">DNA recombination</keyword>
<feature type="coiled-coil region" evidence="2">
    <location>
        <begin position="83"/>
        <end position="110"/>
    </location>
</feature>
<evidence type="ECO:0000256" key="2">
    <source>
        <dbReference type="SAM" id="Coils"/>
    </source>
</evidence>
<dbReference type="SUPFAM" id="SSF56349">
    <property type="entry name" value="DNA breaking-rejoining enzymes"/>
    <property type="match status" value="1"/>
</dbReference>
<reference evidence="3 4" key="1">
    <citation type="submission" date="2019-10" db="EMBL/GenBank/DDBJ databases">
        <title>Poseidonibacter ostreae sp. nov., isolated from the gut of the Ostrea denselamellosa.</title>
        <authorList>
            <person name="Choi A."/>
        </authorList>
    </citation>
    <scope>NUCLEOTIDE SEQUENCE [LARGE SCALE GENOMIC DNA]</scope>
    <source>
        <strain evidence="3 4">SJOD-M-5</strain>
    </source>
</reference>
<name>A0ABQ6VPG5_9BACT</name>
<dbReference type="InterPro" id="IPR011010">
    <property type="entry name" value="DNA_brk_join_enz"/>
</dbReference>
<comment type="caution">
    <text evidence="3">The sequence shown here is derived from an EMBL/GenBank/DDBJ whole genome shotgun (WGS) entry which is preliminary data.</text>
</comment>
<gene>
    <name evidence="3" type="ORF">GBG18_01680</name>
</gene>
<organism evidence="3 4">
    <name type="scientific">Poseidonibacter ostreae</name>
    <dbReference type="NCBI Taxonomy" id="2654171"/>
    <lineage>
        <taxon>Bacteria</taxon>
        <taxon>Pseudomonadati</taxon>
        <taxon>Campylobacterota</taxon>
        <taxon>Epsilonproteobacteria</taxon>
        <taxon>Campylobacterales</taxon>
        <taxon>Arcobacteraceae</taxon>
        <taxon>Poseidonibacter</taxon>
    </lineage>
</organism>
<dbReference type="EMBL" id="WFKJ01000003">
    <property type="protein sequence ID" value="KAB7892592.1"/>
    <property type="molecule type" value="Genomic_DNA"/>
</dbReference>
<evidence type="ECO:0000313" key="3">
    <source>
        <dbReference type="EMBL" id="KAB7892592.1"/>
    </source>
</evidence>